<feature type="transmembrane region" description="Helical" evidence="5">
    <location>
        <begin position="159"/>
        <end position="179"/>
    </location>
</feature>
<gene>
    <name evidence="7" type="ORF">D9V32_10415</name>
</gene>
<dbReference type="PANTHER" id="PTHR11328:SF24">
    <property type="entry name" value="MAJOR FACILITATOR SUPERFAMILY (MFS) PROFILE DOMAIN-CONTAINING PROTEIN"/>
    <property type="match status" value="1"/>
</dbReference>
<dbReference type="PROSITE" id="PS50850">
    <property type="entry name" value="MFS"/>
    <property type="match status" value="1"/>
</dbReference>
<evidence type="ECO:0000256" key="4">
    <source>
        <dbReference type="ARBA" id="ARBA00023136"/>
    </source>
</evidence>
<feature type="transmembrane region" description="Helical" evidence="5">
    <location>
        <begin position="232"/>
        <end position="257"/>
    </location>
</feature>
<dbReference type="Gene3D" id="1.20.1250.20">
    <property type="entry name" value="MFS general substrate transporter like domains"/>
    <property type="match status" value="2"/>
</dbReference>
<evidence type="ECO:0000313" key="7">
    <source>
        <dbReference type="EMBL" id="RLP75294.1"/>
    </source>
</evidence>
<dbReference type="CDD" id="cd17332">
    <property type="entry name" value="MFS_MelB_like"/>
    <property type="match status" value="1"/>
</dbReference>
<feature type="transmembrane region" description="Helical" evidence="5">
    <location>
        <begin position="269"/>
        <end position="288"/>
    </location>
</feature>
<feature type="domain" description="Major facilitator superfamily (MFS) profile" evidence="6">
    <location>
        <begin position="232"/>
        <end position="452"/>
    </location>
</feature>
<dbReference type="GO" id="GO:0015293">
    <property type="term" value="F:symporter activity"/>
    <property type="evidence" value="ECO:0007669"/>
    <property type="project" value="InterPro"/>
</dbReference>
<dbReference type="InterPro" id="IPR020846">
    <property type="entry name" value="MFS_dom"/>
</dbReference>
<reference evidence="7 8" key="1">
    <citation type="submission" date="2018-10" db="EMBL/GenBank/DDBJ databases">
        <authorList>
            <person name="Li J."/>
        </authorList>
    </citation>
    <scope>NUCLEOTIDE SEQUENCE [LARGE SCALE GENOMIC DNA]</scope>
    <source>
        <strain evidence="7 8">IF 016277</strain>
    </source>
</reference>
<keyword evidence="3 5" id="KW-1133">Transmembrane helix</keyword>
<dbReference type="GO" id="GO:0008643">
    <property type="term" value="P:carbohydrate transport"/>
    <property type="evidence" value="ECO:0007669"/>
    <property type="project" value="InterPro"/>
</dbReference>
<evidence type="ECO:0000259" key="6">
    <source>
        <dbReference type="PROSITE" id="PS50850"/>
    </source>
</evidence>
<evidence type="ECO:0000256" key="5">
    <source>
        <dbReference type="SAM" id="Phobius"/>
    </source>
</evidence>
<feature type="transmembrane region" description="Helical" evidence="5">
    <location>
        <begin position="21"/>
        <end position="45"/>
    </location>
</feature>
<name>A0A3L7A5C3_9MICO</name>
<evidence type="ECO:0000256" key="3">
    <source>
        <dbReference type="ARBA" id="ARBA00022989"/>
    </source>
</evidence>
<proteinExistence type="predicted"/>
<protein>
    <submittedName>
        <fullName evidence="7">MFS transporter</fullName>
    </submittedName>
</protein>
<dbReference type="EMBL" id="RCUX01000007">
    <property type="protein sequence ID" value="RLP75294.1"/>
    <property type="molecule type" value="Genomic_DNA"/>
</dbReference>
<dbReference type="GO" id="GO:0005886">
    <property type="term" value="C:plasma membrane"/>
    <property type="evidence" value="ECO:0007669"/>
    <property type="project" value="UniProtKB-SubCell"/>
</dbReference>
<comment type="caution">
    <text evidence="7">The sequence shown here is derived from an EMBL/GenBank/DDBJ whole genome shotgun (WGS) entry which is preliminary data.</text>
</comment>
<dbReference type="PANTHER" id="PTHR11328">
    <property type="entry name" value="MAJOR FACILITATOR SUPERFAMILY DOMAIN-CONTAINING PROTEIN"/>
    <property type="match status" value="1"/>
</dbReference>
<dbReference type="Proteomes" id="UP000272503">
    <property type="component" value="Unassembled WGS sequence"/>
</dbReference>
<evidence type="ECO:0000256" key="1">
    <source>
        <dbReference type="ARBA" id="ARBA00004651"/>
    </source>
</evidence>
<dbReference type="SUPFAM" id="SSF103473">
    <property type="entry name" value="MFS general substrate transporter"/>
    <property type="match status" value="1"/>
</dbReference>
<accession>A0A3L7A5C3</accession>
<evidence type="ECO:0000256" key="2">
    <source>
        <dbReference type="ARBA" id="ARBA00022692"/>
    </source>
</evidence>
<dbReference type="Pfam" id="PF13347">
    <property type="entry name" value="MFS_2"/>
    <property type="match status" value="1"/>
</dbReference>
<feature type="transmembrane region" description="Helical" evidence="5">
    <location>
        <begin position="90"/>
        <end position="112"/>
    </location>
</feature>
<dbReference type="OrthoDB" id="3717977at2"/>
<comment type="subcellular location">
    <subcellularLocation>
        <location evidence="1">Cell membrane</location>
        <topology evidence="1">Multi-pass membrane protein</topology>
    </subcellularLocation>
</comment>
<feature type="transmembrane region" description="Helical" evidence="5">
    <location>
        <begin position="185"/>
        <end position="204"/>
    </location>
</feature>
<feature type="transmembrane region" description="Helical" evidence="5">
    <location>
        <begin position="410"/>
        <end position="430"/>
    </location>
</feature>
<feature type="transmembrane region" description="Helical" evidence="5">
    <location>
        <begin position="371"/>
        <end position="390"/>
    </location>
</feature>
<dbReference type="InterPro" id="IPR039672">
    <property type="entry name" value="MFS_2"/>
</dbReference>
<feature type="transmembrane region" description="Helical" evidence="5">
    <location>
        <begin position="57"/>
        <end position="78"/>
    </location>
</feature>
<feature type="transmembrane region" description="Helical" evidence="5">
    <location>
        <begin position="118"/>
        <end position="138"/>
    </location>
</feature>
<keyword evidence="2 5" id="KW-0812">Transmembrane</keyword>
<feature type="transmembrane region" description="Helical" evidence="5">
    <location>
        <begin position="300"/>
        <end position="318"/>
    </location>
</feature>
<sequence length="452" mass="48344">MTSASPRPAAAPPTALTTRRVVSFGAGNFSAQLMLQTFATLAVFYYVDTLGADPRLIAIAMAVHGVFNALLNPLFGYLSDRTKSRWGRRIPWIMFGAVPLAAAFTLVWIPFATTPVGLFWNFLVIVLIYDILFVLVVLNYGSLFPEMFRSTQERARGSAWRQLFAIVGLILGVALGPVLYGALGWAGMGIVLGALVLLGFVIALSGSVERAQDIPEPIGFGRALRATLTNRVFLVYVSASFLIQLAIALMQAAMPFFTKYVIGDTDPGAVSLILGTMFVVAIPMVYVWSAFIRRFGSKPAILATVAIFILGLAPFLLLSGMPAAIGTAALVGVAIAGVLVLLDILLAEIIDIDAERVGQRREGMYLGVNGFIVRWSVTVQAVAFGLILPWSGYNQAAPVQPESVAVGVRALMSGLPIAALAIAFVILLAYPHRRPTAVTPETLAEVAGTRED</sequence>
<organism evidence="7 8">
    <name type="scientific">Mycetocola tolaasinivorans</name>
    <dbReference type="NCBI Taxonomy" id="76635"/>
    <lineage>
        <taxon>Bacteria</taxon>
        <taxon>Bacillati</taxon>
        <taxon>Actinomycetota</taxon>
        <taxon>Actinomycetes</taxon>
        <taxon>Micrococcales</taxon>
        <taxon>Microbacteriaceae</taxon>
        <taxon>Mycetocola</taxon>
    </lineage>
</organism>
<keyword evidence="4 5" id="KW-0472">Membrane</keyword>
<dbReference type="InterPro" id="IPR036259">
    <property type="entry name" value="MFS_trans_sf"/>
</dbReference>
<feature type="transmembrane region" description="Helical" evidence="5">
    <location>
        <begin position="324"/>
        <end position="350"/>
    </location>
</feature>
<dbReference type="AlphaFoldDB" id="A0A3L7A5C3"/>
<keyword evidence="8" id="KW-1185">Reference proteome</keyword>
<evidence type="ECO:0000313" key="8">
    <source>
        <dbReference type="Proteomes" id="UP000272503"/>
    </source>
</evidence>